<feature type="region of interest" description="Disordered" evidence="1">
    <location>
        <begin position="513"/>
        <end position="586"/>
    </location>
</feature>
<feature type="region of interest" description="Disordered" evidence="1">
    <location>
        <begin position="420"/>
        <end position="475"/>
    </location>
</feature>
<sequence length="695" mass="76983">MYRHQECPARPEDSPTSLPRTRSNPDLNRLLRKSRGTHSQSQASSRRSEDKLSENSQVLYMADTKNPSISRRGRQSLSSIGNTIERRFDGSVEGKENTLGSEKLCWDVIDQEIYEWQYVCATGRPYWWSPESRYTRLKRYPARLPNEPPPPKLWLRKLDDLPKTAIAETRRAVSDNYFCSPAAQKNHDLAHLVAVQLLGACFTLPPDHVLGIPTPSYTFDPASAMLPDPRMISSLRMHTQFKYSPSFGHQARNTSPIQAWARAFTKSSPGFTSPVTGIRPSAPGSRRTERRRKLQLTDGSGCYGSVDSVIDQLARSCSSTDGLDLDLKRCQSRESPRADQSQLSMPDSSSYEIRRLRRYVGGPSGSKETRDSSEQTVQRTNYRLEPVIRSEPHHVFIQPVRELVVKRWRNFKRRMSGSLHSAFQSGGSEDHGSASEIGSPMMSSDGKARRRRAQERGDIHSSEIESAPHFTTPVSGCLTPNAGLVPSDQIDLVDKASSRFANQNIAEAVLIEAESKQSSPQPLSSSPSSSQVPPADSVRPAAGLRTPSGGPMPNSSRSGFPLYSPARLKPPAASNSFSSKRLNKDRRKSTLSEMFTADDFLESQNEDLEVSSAPVTANVTPMEEKEQDFGHAASTSAIPTLRNHTAAVRPRFARTSTSGTQIFTPENDGIEVDGLPVGPSEQAWIGPEGRERTYL</sequence>
<dbReference type="AlphaFoldDB" id="A0A1E1MWW8"/>
<organism evidence="2 3">
    <name type="scientific">Rhynchosporium secalis</name>
    <name type="common">Barley scald fungus</name>
    <dbReference type="NCBI Taxonomy" id="38038"/>
    <lineage>
        <taxon>Eukaryota</taxon>
        <taxon>Fungi</taxon>
        <taxon>Dikarya</taxon>
        <taxon>Ascomycota</taxon>
        <taxon>Pezizomycotina</taxon>
        <taxon>Leotiomycetes</taxon>
        <taxon>Helotiales</taxon>
        <taxon>Ploettnerulaceae</taxon>
        <taxon>Rhynchosporium</taxon>
    </lineage>
</organism>
<feature type="region of interest" description="Disordered" evidence="1">
    <location>
        <begin position="358"/>
        <end position="379"/>
    </location>
</feature>
<feature type="compositionally biased region" description="Polar residues" evidence="1">
    <location>
        <begin position="14"/>
        <end position="26"/>
    </location>
</feature>
<evidence type="ECO:0000313" key="2">
    <source>
        <dbReference type="EMBL" id="CZT53475.1"/>
    </source>
</evidence>
<feature type="compositionally biased region" description="Basic and acidic residues" evidence="1">
    <location>
        <begin position="1"/>
        <end position="13"/>
    </location>
</feature>
<feature type="region of interest" description="Disordered" evidence="1">
    <location>
        <begin position="331"/>
        <end position="350"/>
    </location>
</feature>
<feature type="compositionally biased region" description="Basic and acidic residues" evidence="1">
    <location>
        <begin position="454"/>
        <end position="463"/>
    </location>
</feature>
<feature type="compositionally biased region" description="Polar residues" evidence="1">
    <location>
        <begin position="65"/>
        <end position="77"/>
    </location>
</feature>
<feature type="region of interest" description="Disordered" evidence="1">
    <location>
        <begin position="1"/>
        <end position="77"/>
    </location>
</feature>
<keyword evidence="3" id="KW-1185">Reference proteome</keyword>
<protein>
    <submittedName>
        <fullName evidence="2">Uncharacterized protein</fullName>
    </submittedName>
</protein>
<reference evidence="3" key="1">
    <citation type="submission" date="2016-03" db="EMBL/GenBank/DDBJ databases">
        <authorList>
            <person name="Guldener U."/>
        </authorList>
    </citation>
    <scope>NUCLEOTIDE SEQUENCE [LARGE SCALE GENOMIC DNA]</scope>
</reference>
<gene>
    <name evidence="2" type="ORF">RSE6_15064</name>
</gene>
<evidence type="ECO:0000313" key="3">
    <source>
        <dbReference type="Proteomes" id="UP000177625"/>
    </source>
</evidence>
<feature type="compositionally biased region" description="Low complexity" evidence="1">
    <location>
        <begin position="516"/>
        <end position="534"/>
    </location>
</feature>
<dbReference type="Proteomes" id="UP000177625">
    <property type="component" value="Unassembled WGS sequence"/>
</dbReference>
<feature type="compositionally biased region" description="Polar residues" evidence="1">
    <location>
        <begin position="338"/>
        <end position="350"/>
    </location>
</feature>
<accession>A0A1E1MWW8</accession>
<dbReference type="EMBL" id="FJVC01000785">
    <property type="protein sequence ID" value="CZT53475.1"/>
    <property type="molecule type" value="Genomic_DNA"/>
</dbReference>
<feature type="region of interest" description="Disordered" evidence="1">
    <location>
        <begin position="271"/>
        <end position="294"/>
    </location>
</feature>
<proteinExistence type="predicted"/>
<feature type="region of interest" description="Disordered" evidence="1">
    <location>
        <begin position="658"/>
        <end position="695"/>
    </location>
</feature>
<name>A0A1E1MWW8_RHYSE</name>
<evidence type="ECO:0000256" key="1">
    <source>
        <dbReference type="SAM" id="MobiDB-lite"/>
    </source>
</evidence>